<dbReference type="SUPFAM" id="SSF51366">
    <property type="entry name" value="Ribulose-phoshate binding barrel"/>
    <property type="match status" value="1"/>
</dbReference>
<comment type="catalytic activity">
    <reaction evidence="1 9">
        <text>1-(5-phospho-beta-D-ribosyl)-5-[(5-phospho-beta-D-ribosylamino)methylideneamino]imidazole-4-carboxamide = 5-[(5-phospho-1-deoxy-D-ribulos-1-ylimino)methylamino]-1-(5-phospho-beta-D-ribosyl)imidazole-4-carboxamide</text>
        <dbReference type="Rhea" id="RHEA:15469"/>
        <dbReference type="ChEBI" id="CHEBI:58435"/>
        <dbReference type="ChEBI" id="CHEBI:58525"/>
        <dbReference type="EC" id="5.3.1.16"/>
    </reaction>
</comment>
<evidence type="ECO:0000256" key="7">
    <source>
        <dbReference type="ARBA" id="ARBA00023102"/>
    </source>
</evidence>
<evidence type="ECO:0000256" key="4">
    <source>
        <dbReference type="ARBA" id="ARBA00009667"/>
    </source>
</evidence>
<comment type="pathway">
    <text evidence="3 9">Amino-acid biosynthesis; L-histidine biosynthesis; L-histidine from 5-phospho-alpha-D-ribose 1-diphosphate: step 4/9.</text>
</comment>
<dbReference type="GO" id="GO:0003949">
    <property type="term" value="F:1-(5-phosphoribosyl)-5-[(5-phosphoribosylamino)methylideneamino]imidazole-4-carboxamide isomerase activity"/>
    <property type="evidence" value="ECO:0007669"/>
    <property type="project" value="UniProtKB-UniRule"/>
</dbReference>
<evidence type="ECO:0000313" key="11">
    <source>
        <dbReference type="EMBL" id="QHT72196.1"/>
    </source>
</evidence>
<dbReference type="CDD" id="cd04732">
    <property type="entry name" value="HisA"/>
    <property type="match status" value="1"/>
</dbReference>
<comment type="caution">
    <text evidence="9">Lacks conserved residue(s) required for the propagation of feature annotation.</text>
</comment>
<dbReference type="InterPro" id="IPR023016">
    <property type="entry name" value="HisA/PriA"/>
</dbReference>
<dbReference type="AlphaFoldDB" id="A0A6C0GW16"/>
<keyword evidence="6 9" id="KW-0028">Amino-acid biosynthesis</keyword>
<evidence type="ECO:0000256" key="9">
    <source>
        <dbReference type="HAMAP-Rule" id="MF_01014"/>
    </source>
</evidence>
<organism evidence="11 12">
    <name type="scientific">Rhodocytophaga rosea</name>
    <dbReference type="NCBI Taxonomy" id="2704465"/>
    <lineage>
        <taxon>Bacteria</taxon>
        <taxon>Pseudomonadati</taxon>
        <taxon>Bacteroidota</taxon>
        <taxon>Cytophagia</taxon>
        <taxon>Cytophagales</taxon>
        <taxon>Rhodocytophagaceae</taxon>
        <taxon>Rhodocytophaga</taxon>
    </lineage>
</organism>
<comment type="similarity">
    <text evidence="4 9 10">Belongs to the HisA/HisF family.</text>
</comment>
<reference evidence="11 12" key="1">
    <citation type="submission" date="2020-01" db="EMBL/GenBank/DDBJ databases">
        <authorList>
            <person name="Kim M.K."/>
        </authorList>
    </citation>
    <scope>NUCLEOTIDE SEQUENCE [LARGE SCALE GENOMIC DNA]</scope>
    <source>
        <strain evidence="11 12">172606-1</strain>
    </source>
</reference>
<dbReference type="KEGG" id="rhoz:GXP67_28805"/>
<gene>
    <name evidence="9" type="primary">hisA</name>
    <name evidence="11" type="ORF">GXP67_28805</name>
</gene>
<dbReference type="HAMAP" id="MF_01014">
    <property type="entry name" value="HisA"/>
    <property type="match status" value="1"/>
</dbReference>
<protein>
    <recommendedName>
        <fullName evidence="9">1-(5-phosphoribosyl)-5-[(5-phosphoribosylamino)methylideneamino] imidazole-4-carboxamide isomerase</fullName>
        <ecNumber evidence="9">5.3.1.16</ecNumber>
    </recommendedName>
    <alternativeName>
        <fullName evidence="9">Phosphoribosylformimino-5-aminoimidazole carboxamide ribotide isomerase</fullName>
    </alternativeName>
</protein>
<dbReference type="GO" id="GO:0000105">
    <property type="term" value="P:L-histidine biosynthetic process"/>
    <property type="evidence" value="ECO:0007669"/>
    <property type="project" value="UniProtKB-UniRule"/>
</dbReference>
<dbReference type="Proteomes" id="UP000480178">
    <property type="component" value="Chromosome"/>
</dbReference>
<dbReference type="GO" id="GO:0000162">
    <property type="term" value="P:L-tryptophan biosynthetic process"/>
    <property type="evidence" value="ECO:0007669"/>
    <property type="project" value="TreeGrafter"/>
</dbReference>
<name>A0A6C0GW16_9BACT</name>
<dbReference type="Pfam" id="PF00977">
    <property type="entry name" value="His_biosynth"/>
    <property type="match status" value="1"/>
</dbReference>
<evidence type="ECO:0000256" key="10">
    <source>
        <dbReference type="RuleBase" id="RU003657"/>
    </source>
</evidence>
<evidence type="ECO:0000256" key="3">
    <source>
        <dbReference type="ARBA" id="ARBA00005133"/>
    </source>
</evidence>
<dbReference type="Gene3D" id="3.20.20.70">
    <property type="entry name" value="Aldolase class I"/>
    <property type="match status" value="1"/>
</dbReference>
<dbReference type="EC" id="5.3.1.16" evidence="9"/>
<dbReference type="InterPro" id="IPR044524">
    <property type="entry name" value="Isoase_HisA-like"/>
</dbReference>
<evidence type="ECO:0000313" key="12">
    <source>
        <dbReference type="Proteomes" id="UP000480178"/>
    </source>
</evidence>
<feature type="active site" description="Proton donor" evidence="9">
    <location>
        <position position="131"/>
    </location>
</feature>
<evidence type="ECO:0000256" key="5">
    <source>
        <dbReference type="ARBA" id="ARBA00022490"/>
    </source>
</evidence>
<keyword evidence="12" id="KW-1185">Reference proteome</keyword>
<keyword evidence="5 9" id="KW-0963">Cytoplasm</keyword>
<dbReference type="GO" id="GO:0005737">
    <property type="term" value="C:cytoplasm"/>
    <property type="evidence" value="ECO:0007669"/>
    <property type="project" value="UniProtKB-SubCell"/>
</dbReference>
<accession>A0A6C0GW16</accession>
<dbReference type="UniPathway" id="UPA00031">
    <property type="reaction ID" value="UER00009"/>
</dbReference>
<keyword evidence="7 9" id="KW-0368">Histidine biosynthesis</keyword>
<dbReference type="InterPro" id="IPR006062">
    <property type="entry name" value="His_biosynth"/>
</dbReference>
<dbReference type="PANTHER" id="PTHR43090">
    <property type="entry name" value="1-(5-PHOSPHORIBOSYL)-5-[(5-PHOSPHORIBOSYLAMINO)METHYLIDENEAMINO] IMIDAZOLE-4-CARBOXAMIDE ISOMERASE"/>
    <property type="match status" value="1"/>
</dbReference>
<sequence length="243" mass="27235">MIQIIPSITIYKGKCVKMAPGDFENAEVFDNDPIELAQSFEDHGIKRLQLVDLDGAKRGRVVNHNILRMITSYTNLAVDFSGGILTDSDVRIAFENGAKYITADNVAANERNFFASWVVSYGREKIVLSGDARDGKIVTHGWQKKTDIDLMEFLGYFVERGIKYVKCTDLNQVGQMQGPAFDLYKNILETYPDIYLLASGGVRSIDDIIKLEEIGVHGVMFSTAYYQGKIDLKDLEKMIVQAS</sequence>
<dbReference type="InterPro" id="IPR013785">
    <property type="entry name" value="Aldolase_TIM"/>
</dbReference>
<dbReference type="EMBL" id="CP048222">
    <property type="protein sequence ID" value="QHT72196.1"/>
    <property type="molecule type" value="Genomic_DNA"/>
</dbReference>
<proteinExistence type="inferred from homology"/>
<evidence type="ECO:0000256" key="1">
    <source>
        <dbReference type="ARBA" id="ARBA00000901"/>
    </source>
</evidence>
<evidence type="ECO:0000256" key="6">
    <source>
        <dbReference type="ARBA" id="ARBA00022605"/>
    </source>
</evidence>
<evidence type="ECO:0000256" key="2">
    <source>
        <dbReference type="ARBA" id="ARBA00004496"/>
    </source>
</evidence>
<evidence type="ECO:0000256" key="8">
    <source>
        <dbReference type="ARBA" id="ARBA00023235"/>
    </source>
</evidence>
<comment type="subcellular location">
    <subcellularLocation>
        <location evidence="2 9">Cytoplasm</location>
    </subcellularLocation>
</comment>
<dbReference type="PANTHER" id="PTHR43090:SF2">
    <property type="entry name" value="1-(5-PHOSPHORIBOSYL)-5-[(5-PHOSPHORIBOSYLAMINO)METHYLIDENEAMINO] IMIDAZOLE-4-CARBOXAMIDE ISOMERASE"/>
    <property type="match status" value="1"/>
</dbReference>
<keyword evidence="8 9" id="KW-0413">Isomerase</keyword>
<dbReference type="InterPro" id="IPR011060">
    <property type="entry name" value="RibuloseP-bd_barrel"/>
</dbReference>